<feature type="compositionally biased region" description="Acidic residues" evidence="1">
    <location>
        <begin position="360"/>
        <end position="369"/>
    </location>
</feature>
<protein>
    <recommendedName>
        <fullName evidence="4">Transcription factor Iwr1 domain-containing protein</fullName>
    </recommendedName>
</protein>
<feature type="region of interest" description="Disordered" evidence="1">
    <location>
        <begin position="329"/>
        <end position="381"/>
    </location>
</feature>
<gene>
    <name evidence="2" type="ORF">E3N88_11177</name>
</gene>
<dbReference type="EMBL" id="SZYD01000005">
    <property type="protein sequence ID" value="KAD6119906.1"/>
    <property type="molecule type" value="Genomic_DNA"/>
</dbReference>
<evidence type="ECO:0008006" key="4">
    <source>
        <dbReference type="Google" id="ProtNLM"/>
    </source>
</evidence>
<name>A0A5N6PFK5_9ASTR</name>
<dbReference type="Proteomes" id="UP000326396">
    <property type="component" value="Linkage Group LG13"/>
</dbReference>
<feature type="region of interest" description="Disordered" evidence="1">
    <location>
        <begin position="96"/>
        <end position="123"/>
    </location>
</feature>
<dbReference type="AlphaFoldDB" id="A0A5N6PFK5"/>
<feature type="compositionally biased region" description="Acidic residues" evidence="1">
    <location>
        <begin position="341"/>
        <end position="353"/>
    </location>
</feature>
<organism evidence="2 3">
    <name type="scientific">Mikania micrantha</name>
    <name type="common">bitter vine</name>
    <dbReference type="NCBI Taxonomy" id="192012"/>
    <lineage>
        <taxon>Eukaryota</taxon>
        <taxon>Viridiplantae</taxon>
        <taxon>Streptophyta</taxon>
        <taxon>Embryophyta</taxon>
        <taxon>Tracheophyta</taxon>
        <taxon>Spermatophyta</taxon>
        <taxon>Magnoliopsida</taxon>
        <taxon>eudicotyledons</taxon>
        <taxon>Gunneridae</taxon>
        <taxon>Pentapetalae</taxon>
        <taxon>asterids</taxon>
        <taxon>campanulids</taxon>
        <taxon>Asterales</taxon>
        <taxon>Asteraceae</taxon>
        <taxon>Asteroideae</taxon>
        <taxon>Heliantheae alliance</taxon>
        <taxon>Eupatorieae</taxon>
        <taxon>Mikania</taxon>
    </lineage>
</organism>
<feature type="compositionally biased region" description="Basic and acidic residues" evidence="1">
    <location>
        <begin position="103"/>
        <end position="123"/>
    </location>
</feature>
<proteinExistence type="predicted"/>
<sequence>MVEEAASSSVAPLKDDKPVIVRVKRKTYQSPLEAFWLEINERPAKRPLVDFEKLSINDSVSKVEELKPKKFFVQHVDTVSSSDVAVDILQSFVASKPNSADAPDSKAKIEDQRRSNKTDNKQKQLLVKAKEAQELLAKNARFKQIWKRRKGTDTAASDDVLHDMCRLYDVERVDAGETSELHEQEDEEDQRLVNSFLPLLKEFIPSAAEEIESDINHRIIKQASKDDYVYDLYVVKDDKFSMIEEHTSSPFPFVQVDDNDDFYDGPDNSDYETDDSNVTLHYILLFYFDWFMASLFFRHRLYVIHEAGKDAVDSVVKLEGWLSASRPSLPCSAEDNPLNDYPDEEDDKEEDEDGSKSSEENSEETEIEDASVAQKIKGNDE</sequence>
<dbReference type="OrthoDB" id="6255506at2759"/>
<evidence type="ECO:0000256" key="1">
    <source>
        <dbReference type="SAM" id="MobiDB-lite"/>
    </source>
</evidence>
<dbReference type="PANTHER" id="PTHR31934:SF2">
    <property type="entry name" value="RNA-DIRECTED DNA METHYLATION 4"/>
    <property type="match status" value="1"/>
</dbReference>
<comment type="caution">
    <text evidence="2">The sequence shown here is derived from an EMBL/GenBank/DDBJ whole genome shotgun (WGS) entry which is preliminary data.</text>
</comment>
<evidence type="ECO:0000313" key="3">
    <source>
        <dbReference type="Proteomes" id="UP000326396"/>
    </source>
</evidence>
<evidence type="ECO:0000313" key="2">
    <source>
        <dbReference type="EMBL" id="KAD6119906.1"/>
    </source>
</evidence>
<accession>A0A5N6PFK5</accession>
<reference evidence="2 3" key="1">
    <citation type="submission" date="2019-05" db="EMBL/GenBank/DDBJ databases">
        <title>Mikania micrantha, genome provides insights into the molecular mechanism of rapid growth.</title>
        <authorList>
            <person name="Liu B."/>
        </authorList>
    </citation>
    <scope>NUCLEOTIDE SEQUENCE [LARGE SCALE GENOMIC DNA]</scope>
    <source>
        <strain evidence="2">NLD-2019</strain>
        <tissue evidence="2">Leaf</tissue>
    </source>
</reference>
<dbReference type="PANTHER" id="PTHR31934">
    <property type="entry name" value="ALPHA/BETA-HYDROLASES SUPERFAMILY PROTEIN"/>
    <property type="match status" value="1"/>
</dbReference>
<keyword evidence="3" id="KW-1185">Reference proteome</keyword>